<feature type="transmembrane region" description="Helical" evidence="6">
    <location>
        <begin position="446"/>
        <end position="466"/>
    </location>
</feature>
<keyword evidence="4 6" id="KW-0472">Membrane</keyword>
<feature type="transmembrane region" description="Helical" evidence="6">
    <location>
        <begin position="219"/>
        <end position="238"/>
    </location>
</feature>
<feature type="transmembrane region" description="Helical" evidence="6">
    <location>
        <begin position="124"/>
        <end position="143"/>
    </location>
</feature>
<evidence type="ECO:0000313" key="7">
    <source>
        <dbReference type="EMBL" id="KAK4227516.1"/>
    </source>
</evidence>
<comment type="caution">
    <text evidence="7">The sequence shown here is derived from an EMBL/GenBank/DDBJ whole genome shotgun (WGS) entry which is preliminary data.</text>
</comment>
<evidence type="ECO:0000256" key="6">
    <source>
        <dbReference type="SAM" id="Phobius"/>
    </source>
</evidence>
<feature type="transmembrane region" description="Helical" evidence="6">
    <location>
        <begin position="187"/>
        <end position="207"/>
    </location>
</feature>
<keyword evidence="8" id="KW-1185">Reference proteome</keyword>
<proteinExistence type="predicted"/>
<keyword evidence="2 6" id="KW-0812">Transmembrane</keyword>
<feature type="compositionally biased region" description="Polar residues" evidence="5">
    <location>
        <begin position="21"/>
        <end position="34"/>
    </location>
</feature>
<gene>
    <name evidence="7" type="ORF">QBC38DRAFT_443658</name>
</gene>
<feature type="transmembrane region" description="Helical" evidence="6">
    <location>
        <begin position="313"/>
        <end position="337"/>
    </location>
</feature>
<keyword evidence="3 6" id="KW-1133">Transmembrane helix</keyword>
<dbReference type="GO" id="GO:0022857">
    <property type="term" value="F:transmembrane transporter activity"/>
    <property type="evidence" value="ECO:0007669"/>
    <property type="project" value="InterPro"/>
</dbReference>
<sequence>MAADPNTRDITNRDTEHTPLLSEQSPSSTPQEDVTPNKELRAQFRAPVTILAFAILFLLELGAGTPTAPTSAIMESIICRQLHPDELSLPIGGGGIHYAGDVVLVDNPICKSADVQGRLAMIRAWGYTFDALPGILLSVPYGMLSDKWGRKPVMLLSLLGIILGQIFTYFVYFFSDVMPLWMTWLNSAFQLIGGGATIMVAMLYTIIADVVPVTERATIFLQLAACFLTSQMIAGPLGGLMMKRDPWDPLIGSLVFFALSGLVLLALPETVVLHDRKTDIHEPEEEPNVGKVWGKVCHGVGDLSEFILGNKNLVFLMLSLTFIILGRFVGEVLLQYATKRYSWSWSDASMVLTIRNVSSLVNLLVIMPLASWVCLQRLGMTGMAKDLWLSRFSAMVAIIGCLVIAFAANGSLFCVGLVWFALGSGLSPLIRSLLNSLVEEHHIGTMNTLIGFMETVGLTMAGPLLATSLRVGLDLGGPWVGLPLVVAALFFMASCTILWIFRLPGRKNSSSTSA</sequence>
<organism evidence="7 8">
    <name type="scientific">Podospora fimiseda</name>
    <dbReference type="NCBI Taxonomy" id="252190"/>
    <lineage>
        <taxon>Eukaryota</taxon>
        <taxon>Fungi</taxon>
        <taxon>Dikarya</taxon>
        <taxon>Ascomycota</taxon>
        <taxon>Pezizomycotina</taxon>
        <taxon>Sordariomycetes</taxon>
        <taxon>Sordariomycetidae</taxon>
        <taxon>Sordariales</taxon>
        <taxon>Podosporaceae</taxon>
        <taxon>Podospora</taxon>
    </lineage>
</organism>
<feature type="transmembrane region" description="Helical" evidence="6">
    <location>
        <begin position="357"/>
        <end position="375"/>
    </location>
</feature>
<dbReference type="SUPFAM" id="SSF103473">
    <property type="entry name" value="MFS general substrate transporter"/>
    <property type="match status" value="1"/>
</dbReference>
<evidence type="ECO:0000256" key="3">
    <source>
        <dbReference type="ARBA" id="ARBA00022989"/>
    </source>
</evidence>
<evidence type="ECO:0000256" key="5">
    <source>
        <dbReference type="SAM" id="MobiDB-lite"/>
    </source>
</evidence>
<feature type="transmembrane region" description="Helical" evidence="6">
    <location>
        <begin position="155"/>
        <end position="175"/>
    </location>
</feature>
<dbReference type="PANTHER" id="PTHR23507:SF1">
    <property type="entry name" value="FI18259P1-RELATED"/>
    <property type="match status" value="1"/>
</dbReference>
<dbReference type="Proteomes" id="UP001301958">
    <property type="component" value="Unassembled WGS sequence"/>
</dbReference>
<dbReference type="InterPro" id="IPR036259">
    <property type="entry name" value="MFS_trans_sf"/>
</dbReference>
<feature type="transmembrane region" description="Helical" evidence="6">
    <location>
        <begin position="387"/>
        <end position="407"/>
    </location>
</feature>
<feature type="compositionally biased region" description="Basic and acidic residues" evidence="5">
    <location>
        <begin position="1"/>
        <end position="17"/>
    </location>
</feature>
<dbReference type="Gene3D" id="1.20.1250.20">
    <property type="entry name" value="MFS general substrate transporter like domains"/>
    <property type="match status" value="1"/>
</dbReference>
<evidence type="ECO:0000256" key="1">
    <source>
        <dbReference type="ARBA" id="ARBA00004141"/>
    </source>
</evidence>
<evidence type="ECO:0000256" key="4">
    <source>
        <dbReference type="ARBA" id="ARBA00023136"/>
    </source>
</evidence>
<feature type="transmembrane region" description="Helical" evidence="6">
    <location>
        <begin position="478"/>
        <end position="501"/>
    </location>
</feature>
<feature type="transmembrane region" description="Helical" evidence="6">
    <location>
        <begin position="250"/>
        <end position="267"/>
    </location>
</feature>
<dbReference type="Pfam" id="PF07690">
    <property type="entry name" value="MFS_1"/>
    <property type="match status" value="1"/>
</dbReference>
<protein>
    <submittedName>
        <fullName evidence="7">Major facilitator superfamily domain-containing protein</fullName>
    </submittedName>
</protein>
<feature type="region of interest" description="Disordered" evidence="5">
    <location>
        <begin position="1"/>
        <end position="36"/>
    </location>
</feature>
<name>A0AAN7BQC2_9PEZI</name>
<dbReference type="InterPro" id="IPR011701">
    <property type="entry name" value="MFS"/>
</dbReference>
<feature type="transmembrane region" description="Helical" evidence="6">
    <location>
        <begin position="413"/>
        <end position="434"/>
    </location>
</feature>
<feature type="transmembrane region" description="Helical" evidence="6">
    <location>
        <begin position="46"/>
        <end position="64"/>
    </location>
</feature>
<reference evidence="7" key="2">
    <citation type="submission" date="2023-05" db="EMBL/GenBank/DDBJ databases">
        <authorList>
            <consortium name="Lawrence Berkeley National Laboratory"/>
            <person name="Steindorff A."/>
            <person name="Hensen N."/>
            <person name="Bonometti L."/>
            <person name="Westerberg I."/>
            <person name="Brannstrom I.O."/>
            <person name="Guillou S."/>
            <person name="Cros-Aarteil S."/>
            <person name="Calhoun S."/>
            <person name="Haridas S."/>
            <person name="Kuo A."/>
            <person name="Mondo S."/>
            <person name="Pangilinan J."/>
            <person name="Riley R."/>
            <person name="Labutti K."/>
            <person name="Andreopoulos B."/>
            <person name="Lipzen A."/>
            <person name="Chen C."/>
            <person name="Yanf M."/>
            <person name="Daum C."/>
            <person name="Ng V."/>
            <person name="Clum A."/>
            <person name="Ohm R."/>
            <person name="Martin F."/>
            <person name="Silar P."/>
            <person name="Natvig D."/>
            <person name="Lalanne C."/>
            <person name="Gautier V."/>
            <person name="Ament-Velasquez S.L."/>
            <person name="Kruys A."/>
            <person name="Hutchinson M.I."/>
            <person name="Powell A.J."/>
            <person name="Barry K."/>
            <person name="Miller A.N."/>
            <person name="Grigoriev I.V."/>
            <person name="Debuchy R."/>
            <person name="Gladieux P."/>
            <person name="Thoren M.H."/>
            <person name="Johannesson H."/>
        </authorList>
    </citation>
    <scope>NUCLEOTIDE SEQUENCE</scope>
    <source>
        <strain evidence="7">CBS 990.96</strain>
    </source>
</reference>
<evidence type="ECO:0000313" key="8">
    <source>
        <dbReference type="Proteomes" id="UP001301958"/>
    </source>
</evidence>
<comment type="subcellular location">
    <subcellularLocation>
        <location evidence="1">Membrane</location>
        <topology evidence="1">Multi-pass membrane protein</topology>
    </subcellularLocation>
</comment>
<dbReference type="GO" id="GO:0016020">
    <property type="term" value="C:membrane"/>
    <property type="evidence" value="ECO:0007669"/>
    <property type="project" value="UniProtKB-SubCell"/>
</dbReference>
<dbReference type="PANTHER" id="PTHR23507">
    <property type="entry name" value="ZGC:174356"/>
    <property type="match status" value="1"/>
</dbReference>
<dbReference type="EMBL" id="MU865330">
    <property type="protein sequence ID" value="KAK4227516.1"/>
    <property type="molecule type" value="Genomic_DNA"/>
</dbReference>
<accession>A0AAN7BQC2</accession>
<reference evidence="7" key="1">
    <citation type="journal article" date="2023" name="Mol. Phylogenet. Evol.">
        <title>Genome-scale phylogeny and comparative genomics of the fungal order Sordariales.</title>
        <authorList>
            <person name="Hensen N."/>
            <person name="Bonometti L."/>
            <person name="Westerberg I."/>
            <person name="Brannstrom I.O."/>
            <person name="Guillou S."/>
            <person name="Cros-Aarteil S."/>
            <person name="Calhoun S."/>
            <person name="Haridas S."/>
            <person name="Kuo A."/>
            <person name="Mondo S."/>
            <person name="Pangilinan J."/>
            <person name="Riley R."/>
            <person name="LaButti K."/>
            <person name="Andreopoulos B."/>
            <person name="Lipzen A."/>
            <person name="Chen C."/>
            <person name="Yan M."/>
            <person name="Daum C."/>
            <person name="Ng V."/>
            <person name="Clum A."/>
            <person name="Steindorff A."/>
            <person name="Ohm R.A."/>
            <person name="Martin F."/>
            <person name="Silar P."/>
            <person name="Natvig D.O."/>
            <person name="Lalanne C."/>
            <person name="Gautier V."/>
            <person name="Ament-Velasquez S.L."/>
            <person name="Kruys A."/>
            <person name="Hutchinson M.I."/>
            <person name="Powell A.J."/>
            <person name="Barry K."/>
            <person name="Miller A.N."/>
            <person name="Grigoriev I.V."/>
            <person name="Debuchy R."/>
            <person name="Gladieux P."/>
            <person name="Hiltunen Thoren M."/>
            <person name="Johannesson H."/>
        </authorList>
    </citation>
    <scope>NUCLEOTIDE SEQUENCE</scope>
    <source>
        <strain evidence="7">CBS 990.96</strain>
    </source>
</reference>
<evidence type="ECO:0000256" key="2">
    <source>
        <dbReference type="ARBA" id="ARBA00022692"/>
    </source>
</evidence>
<dbReference type="AlphaFoldDB" id="A0AAN7BQC2"/>